<dbReference type="RefSeq" id="WP_009536538.1">
    <property type="nucleotide sequence ID" value="NZ_JH414504.1"/>
</dbReference>
<feature type="domain" description="CMP/dCMP-type deaminase" evidence="9">
    <location>
        <begin position="1"/>
        <end position="124"/>
    </location>
</feature>
<evidence type="ECO:0000259" key="9">
    <source>
        <dbReference type="PROSITE" id="PS51747"/>
    </source>
</evidence>
<dbReference type="InterPro" id="IPR058535">
    <property type="entry name" value="MafB19-deam"/>
</dbReference>
<dbReference type="PROSITE" id="PS00903">
    <property type="entry name" value="CYT_DCMP_DEAMINASES_1"/>
    <property type="match status" value="1"/>
</dbReference>
<evidence type="ECO:0000256" key="1">
    <source>
        <dbReference type="ARBA" id="ARBA00010669"/>
    </source>
</evidence>
<name>G9WUT4_9FIRM</name>
<proteinExistence type="inferred from homology"/>
<gene>
    <name evidence="8" type="primary">tadA</name>
    <name evidence="10" type="ORF">HMPREF9624_00668</name>
</gene>
<dbReference type="EMBL" id="AFZD01000017">
    <property type="protein sequence ID" value="EHL11335.1"/>
    <property type="molecule type" value="Genomic_DNA"/>
</dbReference>
<comment type="caution">
    <text evidence="10">The sequence shown here is derived from an EMBL/GenBank/DDBJ whole genome shotgun (WGS) entry which is preliminary data.</text>
</comment>
<dbReference type="InterPro" id="IPR016193">
    <property type="entry name" value="Cytidine_deaminase-like"/>
</dbReference>
<dbReference type="GO" id="GO:0002100">
    <property type="term" value="P:tRNA wobble adenosine to inosine editing"/>
    <property type="evidence" value="ECO:0007669"/>
    <property type="project" value="UniProtKB-UniRule"/>
</dbReference>
<sequence>MDLALELARKAVENGDVPIGAVIVYDGLKEDSPMGRLCKEKGIQAGQILGSGFNQRNLLGNALRHAEILAIEEACKKIGDWRLEDCTLYVNLEPCPMCAGAILQARIPRLQMAIRNPKAGFCGSVMNILQMKELNHRVEIREGLEAEEARALLQGFFVKLRLKEE</sequence>
<keyword evidence="11" id="KW-1185">Reference proteome</keyword>
<reference evidence="10 11" key="1">
    <citation type="submission" date="2011-08" db="EMBL/GenBank/DDBJ databases">
        <title>The Genome Sequence of Oribacterium sp. ACB7.</title>
        <authorList>
            <consortium name="The Broad Institute Genome Sequencing Platform"/>
            <person name="Earl A."/>
            <person name="Ward D."/>
            <person name="Feldgarden M."/>
            <person name="Gevers D."/>
            <person name="Sizova M."/>
            <person name="Hazen A."/>
            <person name="Epstein S."/>
            <person name="Young S.K."/>
            <person name="Zeng Q."/>
            <person name="Gargeya S."/>
            <person name="Fitzgerald M."/>
            <person name="Haas B."/>
            <person name="Abouelleil A."/>
            <person name="Alvarado L."/>
            <person name="Arachchi H.M."/>
            <person name="Berlin A."/>
            <person name="Brown A."/>
            <person name="Chapman S.B."/>
            <person name="Chen Z."/>
            <person name="Dunbar C."/>
            <person name="Freedman E."/>
            <person name="Gearin G."/>
            <person name="Gellesch M."/>
            <person name="Goldberg J."/>
            <person name="Griggs A."/>
            <person name="Gujja S."/>
            <person name="Heiman D."/>
            <person name="Howarth C."/>
            <person name="Larson L."/>
            <person name="Lui A."/>
            <person name="MacDonald P.J.P."/>
            <person name="Montmayeur A."/>
            <person name="Murphy C."/>
            <person name="Neiman D."/>
            <person name="Pearson M."/>
            <person name="Priest M."/>
            <person name="Roberts A."/>
            <person name="Saif S."/>
            <person name="Shea T."/>
            <person name="Shenoy N."/>
            <person name="Sisk P."/>
            <person name="Stolte C."/>
            <person name="Sykes S."/>
            <person name="Wortman J."/>
            <person name="Nusbaum C."/>
            <person name="Birren B."/>
        </authorList>
    </citation>
    <scope>NUCLEOTIDE SEQUENCE [LARGE SCALE GENOMIC DNA]</scope>
    <source>
        <strain evidence="10 11">ACB7</strain>
    </source>
</reference>
<dbReference type="PROSITE" id="PS51747">
    <property type="entry name" value="CYT_DCMP_DEAMINASES_2"/>
    <property type="match status" value="1"/>
</dbReference>
<keyword evidence="6 8" id="KW-0862">Zinc</keyword>
<evidence type="ECO:0000256" key="3">
    <source>
        <dbReference type="ARBA" id="ARBA00022694"/>
    </source>
</evidence>
<evidence type="ECO:0000256" key="5">
    <source>
        <dbReference type="ARBA" id="ARBA00022801"/>
    </source>
</evidence>
<dbReference type="AlphaFoldDB" id="G9WUT4"/>
<dbReference type="Gene3D" id="3.40.140.10">
    <property type="entry name" value="Cytidine Deaminase, domain 2"/>
    <property type="match status" value="1"/>
</dbReference>
<evidence type="ECO:0000256" key="4">
    <source>
        <dbReference type="ARBA" id="ARBA00022723"/>
    </source>
</evidence>
<dbReference type="Proteomes" id="UP000003527">
    <property type="component" value="Unassembled WGS sequence"/>
</dbReference>
<feature type="binding site" evidence="8">
    <location>
        <position position="98"/>
    </location>
    <ligand>
        <name>Zn(2+)</name>
        <dbReference type="ChEBI" id="CHEBI:29105"/>
        <note>catalytic</note>
    </ligand>
</feature>
<accession>G9WUT4</accession>
<keyword evidence="5 8" id="KW-0378">Hydrolase</keyword>
<organism evidence="10 11">
    <name type="scientific">Oribacterium asaccharolyticum ACB7</name>
    <dbReference type="NCBI Taxonomy" id="796944"/>
    <lineage>
        <taxon>Bacteria</taxon>
        <taxon>Bacillati</taxon>
        <taxon>Bacillota</taxon>
        <taxon>Clostridia</taxon>
        <taxon>Lachnospirales</taxon>
        <taxon>Lachnospiraceae</taxon>
        <taxon>Oribacterium</taxon>
    </lineage>
</organism>
<dbReference type="CDD" id="cd01285">
    <property type="entry name" value="nucleoside_deaminase"/>
    <property type="match status" value="1"/>
</dbReference>
<dbReference type="InterPro" id="IPR002125">
    <property type="entry name" value="CMP_dCMP_dom"/>
</dbReference>
<dbReference type="PANTHER" id="PTHR11079:SF202">
    <property type="entry name" value="TRNA-SPECIFIC ADENOSINE DEAMINASE"/>
    <property type="match status" value="1"/>
</dbReference>
<dbReference type="SUPFAM" id="SSF53927">
    <property type="entry name" value="Cytidine deaminase-like"/>
    <property type="match status" value="1"/>
</dbReference>
<dbReference type="PANTHER" id="PTHR11079">
    <property type="entry name" value="CYTOSINE DEAMINASE FAMILY MEMBER"/>
    <property type="match status" value="1"/>
</dbReference>
<comment type="function">
    <text evidence="8">Catalyzes the deamination of adenosine to inosine at the wobble position 34 of tRNA(Arg2).</text>
</comment>
<dbReference type="Pfam" id="PF14437">
    <property type="entry name" value="MafB19-deam"/>
    <property type="match status" value="1"/>
</dbReference>
<dbReference type="GO" id="GO:0052717">
    <property type="term" value="F:tRNA-specific adenosine-34 deaminase activity"/>
    <property type="evidence" value="ECO:0007669"/>
    <property type="project" value="UniProtKB-UniRule"/>
</dbReference>
<dbReference type="HOGENOM" id="CLU_025810_3_2_9"/>
<feature type="binding site" evidence="8">
    <location>
        <position position="65"/>
    </location>
    <ligand>
        <name>Zn(2+)</name>
        <dbReference type="ChEBI" id="CHEBI:29105"/>
        <note>catalytic</note>
    </ligand>
</feature>
<comment type="similarity">
    <text evidence="1">Belongs to the cytidine and deoxycytidylate deaminase family. ADAT2 subfamily.</text>
</comment>
<evidence type="ECO:0000313" key="11">
    <source>
        <dbReference type="Proteomes" id="UP000003527"/>
    </source>
</evidence>
<dbReference type="InterPro" id="IPR016192">
    <property type="entry name" value="APOBEC/CMP_deaminase_Zn-bd"/>
</dbReference>
<feature type="active site" description="Proton donor" evidence="8">
    <location>
        <position position="67"/>
    </location>
</feature>
<evidence type="ECO:0000256" key="8">
    <source>
        <dbReference type="HAMAP-Rule" id="MF_00972"/>
    </source>
</evidence>
<evidence type="ECO:0000256" key="2">
    <source>
        <dbReference type="ARBA" id="ARBA00011738"/>
    </source>
</evidence>
<dbReference type="EC" id="3.5.4.33" evidence="8"/>
<evidence type="ECO:0000313" key="10">
    <source>
        <dbReference type="EMBL" id="EHL11335.1"/>
    </source>
</evidence>
<dbReference type="PATRIC" id="fig|796944.3.peg.1384"/>
<evidence type="ECO:0000256" key="6">
    <source>
        <dbReference type="ARBA" id="ARBA00022833"/>
    </source>
</evidence>
<dbReference type="GO" id="GO:0008270">
    <property type="term" value="F:zinc ion binding"/>
    <property type="evidence" value="ECO:0007669"/>
    <property type="project" value="UniProtKB-UniRule"/>
</dbReference>
<dbReference type="HAMAP" id="MF_00972">
    <property type="entry name" value="tRNA_aden_deaminase"/>
    <property type="match status" value="1"/>
</dbReference>
<comment type="subunit">
    <text evidence="2 8">Homodimer.</text>
</comment>
<protein>
    <recommendedName>
        <fullName evidence="8">tRNA-specific adenosine deaminase</fullName>
        <ecNumber evidence="8">3.5.4.33</ecNumber>
    </recommendedName>
</protein>
<dbReference type="InterPro" id="IPR028883">
    <property type="entry name" value="tRNA_aden_deaminase"/>
</dbReference>
<evidence type="ECO:0000256" key="7">
    <source>
        <dbReference type="ARBA" id="ARBA00048045"/>
    </source>
</evidence>
<comment type="catalytic activity">
    <reaction evidence="7 8">
        <text>adenosine(34) in tRNA + H2O + H(+) = inosine(34) in tRNA + NH4(+)</text>
        <dbReference type="Rhea" id="RHEA:43168"/>
        <dbReference type="Rhea" id="RHEA-COMP:10373"/>
        <dbReference type="Rhea" id="RHEA-COMP:10374"/>
        <dbReference type="ChEBI" id="CHEBI:15377"/>
        <dbReference type="ChEBI" id="CHEBI:15378"/>
        <dbReference type="ChEBI" id="CHEBI:28938"/>
        <dbReference type="ChEBI" id="CHEBI:74411"/>
        <dbReference type="ChEBI" id="CHEBI:82852"/>
        <dbReference type="EC" id="3.5.4.33"/>
    </reaction>
</comment>
<comment type="cofactor">
    <cofactor evidence="8">
        <name>Zn(2+)</name>
        <dbReference type="ChEBI" id="CHEBI:29105"/>
    </cofactor>
    <text evidence="8">Binds 1 zinc ion per subunit.</text>
</comment>
<keyword evidence="3 8" id="KW-0819">tRNA processing</keyword>
<keyword evidence="4 8" id="KW-0479">Metal-binding</keyword>
<feature type="binding site" evidence="8">
    <location>
        <position position="95"/>
    </location>
    <ligand>
        <name>Zn(2+)</name>
        <dbReference type="ChEBI" id="CHEBI:29105"/>
        <note>catalytic</note>
    </ligand>
</feature>